<feature type="transmembrane region" description="Helical" evidence="1">
    <location>
        <begin position="75"/>
        <end position="94"/>
    </location>
</feature>
<dbReference type="Pfam" id="PF25587">
    <property type="entry name" value="Rv2743c"/>
    <property type="match status" value="1"/>
</dbReference>
<dbReference type="AlphaFoldDB" id="A0A161WP44"/>
<organism evidence="2 3">
    <name type="scientific">Nocardia terpenica</name>
    <dbReference type="NCBI Taxonomy" id="455432"/>
    <lineage>
        <taxon>Bacteria</taxon>
        <taxon>Bacillati</taxon>
        <taxon>Actinomycetota</taxon>
        <taxon>Actinomycetes</taxon>
        <taxon>Mycobacteriales</taxon>
        <taxon>Nocardiaceae</taxon>
        <taxon>Nocardia</taxon>
    </lineage>
</organism>
<sequence length="273" mass="28743">MWDVLGERGIEGERVSDGLREAGEQALLAVRKWADPRERELRRRRKVRRRGLRLGAASGLTALGTAGLVVVSAPAWAVIVVGSGAAALVTGAAVTTRRYLEMRRNPLPPAAFVPRKLPPIRSAARPHIARLVRAERALHSLGRRIAHRGALPPDDLADTLETAGSAAAALHALATDVTAMEKAIGVVGRAHSAITPGLGDDVRAVVARLGSGVVEYEQLVAAAGRVLAVPESPALPGDLGWALVELRDAADRLDGWAHALTELADRGDGPAVR</sequence>
<dbReference type="STRING" id="455432.AWN90_23035"/>
<dbReference type="EMBL" id="LWGR01000004">
    <property type="protein sequence ID" value="KZM74895.1"/>
    <property type="molecule type" value="Genomic_DNA"/>
</dbReference>
<keyword evidence="1" id="KW-0812">Transmembrane</keyword>
<feature type="transmembrane region" description="Helical" evidence="1">
    <location>
        <begin position="51"/>
        <end position="69"/>
    </location>
</feature>
<name>A0A161WP44_9NOCA</name>
<evidence type="ECO:0000313" key="3">
    <source>
        <dbReference type="Proteomes" id="UP000076512"/>
    </source>
</evidence>
<keyword evidence="3" id="KW-1185">Reference proteome</keyword>
<dbReference type="Proteomes" id="UP000076512">
    <property type="component" value="Unassembled WGS sequence"/>
</dbReference>
<comment type="caution">
    <text evidence="2">The sequence shown here is derived from an EMBL/GenBank/DDBJ whole genome shotgun (WGS) entry which is preliminary data.</text>
</comment>
<protein>
    <submittedName>
        <fullName evidence="2">Uncharacterized protein</fullName>
    </submittedName>
</protein>
<dbReference type="OrthoDB" id="4750524at2"/>
<evidence type="ECO:0000256" key="1">
    <source>
        <dbReference type="SAM" id="Phobius"/>
    </source>
</evidence>
<proteinExistence type="predicted"/>
<dbReference type="InterPro" id="IPR057952">
    <property type="entry name" value="Rv2743c-like"/>
</dbReference>
<keyword evidence="1" id="KW-0472">Membrane</keyword>
<evidence type="ECO:0000313" key="2">
    <source>
        <dbReference type="EMBL" id="KZM74895.1"/>
    </source>
</evidence>
<reference evidence="2 3" key="1">
    <citation type="submission" date="2016-04" db="EMBL/GenBank/DDBJ databases">
        <authorList>
            <person name="Evans L.H."/>
            <person name="Alamgir A."/>
            <person name="Owens N."/>
            <person name="Weber N.D."/>
            <person name="Virtaneva K."/>
            <person name="Barbian K."/>
            <person name="Babar A."/>
            <person name="Rosenke K."/>
        </authorList>
    </citation>
    <scope>NUCLEOTIDE SEQUENCE [LARGE SCALE GENOMIC DNA]</scope>
    <source>
        <strain evidence="2 3">IFM 0406</strain>
    </source>
</reference>
<accession>A0A161WP44</accession>
<keyword evidence="1" id="KW-1133">Transmembrane helix</keyword>
<gene>
    <name evidence="2" type="ORF">AWN90_23035</name>
</gene>
<dbReference type="NCBIfam" id="NF047839">
    <property type="entry name" value="PspM_Rv2743c"/>
    <property type="match status" value="1"/>
</dbReference>